<dbReference type="EMBL" id="CAOQHR010000006">
    <property type="protein sequence ID" value="CAI6336182.1"/>
    <property type="molecule type" value="Genomic_DNA"/>
</dbReference>
<dbReference type="InterPro" id="IPR002110">
    <property type="entry name" value="Ankyrin_rpt"/>
</dbReference>
<keyword evidence="6" id="KW-1185">Reference proteome</keyword>
<evidence type="ECO:0000256" key="3">
    <source>
        <dbReference type="PROSITE-ProRule" id="PRU00023"/>
    </source>
</evidence>
<dbReference type="InterPro" id="IPR025676">
    <property type="entry name" value="Clr5_dom"/>
</dbReference>
<feature type="repeat" description="ANK" evidence="3">
    <location>
        <begin position="1052"/>
        <end position="1084"/>
    </location>
</feature>
<proteinExistence type="predicted"/>
<keyword evidence="1" id="KW-0677">Repeat</keyword>
<dbReference type="InterPro" id="IPR036770">
    <property type="entry name" value="Ankyrin_rpt-contain_sf"/>
</dbReference>
<dbReference type="SMART" id="SM00248">
    <property type="entry name" value="ANK"/>
    <property type="match status" value="8"/>
</dbReference>
<evidence type="ECO:0000259" key="4">
    <source>
        <dbReference type="Pfam" id="PF14420"/>
    </source>
</evidence>
<name>A0A9W4UK66_9PLEO</name>
<protein>
    <recommendedName>
        <fullName evidence="4">Clr5 domain-containing protein</fullName>
    </recommendedName>
</protein>
<dbReference type="PROSITE" id="PS50297">
    <property type="entry name" value="ANK_REP_REGION"/>
    <property type="match status" value="2"/>
</dbReference>
<gene>
    <name evidence="5" type="ORF">PDIGIT_LOCUS9274</name>
</gene>
<keyword evidence="2 3" id="KW-0040">ANK repeat</keyword>
<feature type="repeat" description="ANK" evidence="3">
    <location>
        <begin position="730"/>
        <end position="762"/>
    </location>
</feature>
<dbReference type="PANTHER" id="PTHR24198:SF165">
    <property type="entry name" value="ANKYRIN REPEAT-CONTAINING PROTEIN-RELATED"/>
    <property type="match status" value="1"/>
</dbReference>
<reference evidence="5" key="1">
    <citation type="submission" date="2023-01" db="EMBL/GenBank/DDBJ databases">
        <authorList>
            <person name="Van Ghelder C."/>
            <person name="Rancurel C."/>
        </authorList>
    </citation>
    <scope>NUCLEOTIDE SEQUENCE</scope>
    <source>
        <strain evidence="5">CNCM I-4278</strain>
    </source>
</reference>
<organism evidence="5 6">
    <name type="scientific">Periconia digitata</name>
    <dbReference type="NCBI Taxonomy" id="1303443"/>
    <lineage>
        <taxon>Eukaryota</taxon>
        <taxon>Fungi</taxon>
        <taxon>Dikarya</taxon>
        <taxon>Ascomycota</taxon>
        <taxon>Pezizomycotina</taxon>
        <taxon>Dothideomycetes</taxon>
        <taxon>Pleosporomycetidae</taxon>
        <taxon>Pleosporales</taxon>
        <taxon>Massarineae</taxon>
        <taxon>Periconiaceae</taxon>
        <taxon>Periconia</taxon>
    </lineage>
</organism>
<evidence type="ECO:0000256" key="1">
    <source>
        <dbReference type="ARBA" id="ARBA00022737"/>
    </source>
</evidence>
<sequence>MDARQRSRIITSETWEAKKDIIRRLYIDEGKTLRGKDGIIDIMKREHGLTASKAQYEAKLRHWGFRKNATKQEWIALFRNLNSTRVAEQELTVYLYGGKISHKKLDKQRSTYAGNAVNDMNSLDNIPIPPCFRIEVKSTDVLEISNPSTITGEFLERITTSPALTESIHDPVEVEEIFRHPEFNYTPFEYPFPSTSGGYAPNSTWSPNRTPSPWQALFSGFPHDSWSSYPSPIPTVATQFVSPVDFASNLSQSSPTLTSIVSALNKFHLSLPANIKQISDAVEAPLRILLPSGARDLMLGQTQSVRALYFMVHAFANNLVNWKALVDDSDDPASELCKLVIRHFSIWNEQRFCSFLRSFPNNIGAALEEGIFRASVILGAHETMRVLLSRGLDPAHIWVPSRQSLPPGLPVGCLAYAIQSSNSDAITTLLRHGDRKLHYDLWSNDVISEIRPDIIRLLIAENLIPCEPSLRQHILESHHLDMIRVIDPRPGVRFPEAGFFQDYVSVEDTPRVNSMLDSMPQSWFEKQRHDTSFLETCLSISIRRHNDTTVRKFLELGARSSPHLFRQSVHASSHHAIEVFLDQKESLFFNDVLGNPEAYFSEVSGLLVGLECEQTSSIFRRRGLYEEVVNHHAVLLAKISQALRIGDSVWMDELMETCKRRYDISQLAVNEMFRIDLGDFYLYMGNRNNALKSLVRSQIIYSHSLLSATLLLKEYELANSLLNISYDLERSHDVLHIAVISGNLAMVRRLIHAGAPLSTSWAPVPEIVDWKQRYNLFGVCPLLTTAIYSRNQFMTDFLLDMGVSLGQKEQPHAEPTYYVSPLRASIHIGDHGLIAKLLSRGAQIHIQRNPHRGPKSISSELSILRNQNLIQLLIKAARTMNADSGKRLEIDIIRSAIETEDATVLYIVLACMDDGVESQSPCTLERYSFIEVREEVLSMGLSLAVREDSKESLRMTQALLVYGANPNYIYNLETYSSFLQPGRTTILASAASLGNLMKVQILVEGGGDIHAQAKWGCSRTALQTAAEIGAIHVVEYLLKEGARTDEAPAHHLGRTALQLAAAGGYIAIVALLIDHGASVNESPCRIEGRTAFEAAAENGRIDTLYFLAENGLDLISDGSAQRENAIWLAKNSGHAAVEEVVETLYIQACQQAGASRMTVLDADEPFI</sequence>
<feature type="repeat" description="ANK" evidence="3">
    <location>
        <begin position="1017"/>
        <end position="1049"/>
    </location>
</feature>
<dbReference type="AlphaFoldDB" id="A0A9W4UK66"/>
<dbReference type="Gene3D" id="1.25.40.20">
    <property type="entry name" value="Ankyrin repeat-containing domain"/>
    <property type="match status" value="2"/>
</dbReference>
<dbReference type="Proteomes" id="UP001152607">
    <property type="component" value="Unassembled WGS sequence"/>
</dbReference>
<dbReference type="SUPFAM" id="SSF48403">
    <property type="entry name" value="Ankyrin repeat"/>
    <property type="match status" value="1"/>
</dbReference>
<dbReference type="Pfam" id="PF12796">
    <property type="entry name" value="Ank_2"/>
    <property type="match status" value="1"/>
</dbReference>
<dbReference type="Pfam" id="PF14420">
    <property type="entry name" value="Clr5"/>
    <property type="match status" value="1"/>
</dbReference>
<evidence type="ECO:0000313" key="6">
    <source>
        <dbReference type="Proteomes" id="UP001152607"/>
    </source>
</evidence>
<evidence type="ECO:0000313" key="5">
    <source>
        <dbReference type="EMBL" id="CAI6336182.1"/>
    </source>
</evidence>
<feature type="repeat" description="ANK" evidence="3">
    <location>
        <begin position="1087"/>
        <end position="1119"/>
    </location>
</feature>
<accession>A0A9W4UK66</accession>
<comment type="caution">
    <text evidence="5">The sequence shown here is derived from an EMBL/GenBank/DDBJ whole genome shotgun (WGS) entry which is preliminary data.</text>
</comment>
<dbReference type="PANTHER" id="PTHR24198">
    <property type="entry name" value="ANKYRIN REPEAT AND PROTEIN KINASE DOMAIN-CONTAINING PROTEIN"/>
    <property type="match status" value="1"/>
</dbReference>
<feature type="domain" description="Clr5" evidence="4">
    <location>
        <begin position="12"/>
        <end position="67"/>
    </location>
</feature>
<dbReference type="OrthoDB" id="539213at2759"/>
<dbReference type="PROSITE" id="PS50088">
    <property type="entry name" value="ANK_REPEAT"/>
    <property type="match status" value="4"/>
</dbReference>
<evidence type="ECO:0000256" key="2">
    <source>
        <dbReference type="ARBA" id="ARBA00023043"/>
    </source>
</evidence>